<protein>
    <recommendedName>
        <fullName evidence="4">Prepilin type IV endopeptidase peptidase domain-containing protein</fullName>
    </recommendedName>
</protein>
<proteinExistence type="predicted"/>
<name>A0A385SFV3_9BACT</name>
<sequence length="156" mass="17898">MSAAIIVTLCILGFIFYQDLRFREISLIVFPLLFVAIVNLSLHMYSMEEILINGLMNALYVAFILGIGYLYFSFRRHNFKWSQAIGLGDLIFLGCIISLFDFPHFVVFMVVALIASLLLHVLMNRLFAFYRVHQTIPLAGYLSLCVAFRSIVLFIN</sequence>
<keyword evidence="1" id="KW-0812">Transmembrane</keyword>
<feature type="transmembrane region" description="Helical" evidence="1">
    <location>
        <begin position="50"/>
        <end position="72"/>
    </location>
</feature>
<dbReference type="KEGG" id="chk:D4L85_00790"/>
<dbReference type="AlphaFoldDB" id="A0A385SFV3"/>
<dbReference type="Proteomes" id="UP000266183">
    <property type="component" value="Chromosome"/>
</dbReference>
<evidence type="ECO:0008006" key="4">
    <source>
        <dbReference type="Google" id="ProtNLM"/>
    </source>
</evidence>
<organism evidence="2 3">
    <name type="scientific">Chryseolinea soli</name>
    <dbReference type="NCBI Taxonomy" id="2321403"/>
    <lineage>
        <taxon>Bacteria</taxon>
        <taxon>Pseudomonadati</taxon>
        <taxon>Bacteroidota</taxon>
        <taxon>Cytophagia</taxon>
        <taxon>Cytophagales</taxon>
        <taxon>Fulvivirgaceae</taxon>
        <taxon>Chryseolinea</taxon>
    </lineage>
</organism>
<evidence type="ECO:0000313" key="2">
    <source>
        <dbReference type="EMBL" id="AYB29207.1"/>
    </source>
</evidence>
<feature type="transmembrane region" description="Helical" evidence="1">
    <location>
        <begin position="25"/>
        <end position="44"/>
    </location>
</feature>
<keyword evidence="1" id="KW-1133">Transmembrane helix</keyword>
<feature type="transmembrane region" description="Helical" evidence="1">
    <location>
        <begin position="106"/>
        <end position="123"/>
    </location>
</feature>
<accession>A0A385SFV3</accession>
<gene>
    <name evidence="2" type="ORF">D4L85_00790</name>
</gene>
<reference evidence="3" key="1">
    <citation type="submission" date="2018-09" db="EMBL/GenBank/DDBJ databases">
        <title>Chryseolinea sp. KIS68-18 isolated from soil.</title>
        <authorList>
            <person name="Weon H.-Y."/>
            <person name="Kwon S.-W."/>
            <person name="Lee S.A."/>
        </authorList>
    </citation>
    <scope>NUCLEOTIDE SEQUENCE [LARGE SCALE GENOMIC DNA]</scope>
    <source>
        <strain evidence="3">KIS68-18</strain>
    </source>
</reference>
<dbReference type="Gene3D" id="1.20.120.1220">
    <property type="match status" value="1"/>
</dbReference>
<evidence type="ECO:0000313" key="3">
    <source>
        <dbReference type="Proteomes" id="UP000266183"/>
    </source>
</evidence>
<feature type="transmembrane region" description="Helical" evidence="1">
    <location>
        <begin position="135"/>
        <end position="155"/>
    </location>
</feature>
<keyword evidence="3" id="KW-1185">Reference proteome</keyword>
<keyword evidence="1" id="KW-0472">Membrane</keyword>
<dbReference type="EMBL" id="CP032382">
    <property type="protein sequence ID" value="AYB29207.1"/>
    <property type="molecule type" value="Genomic_DNA"/>
</dbReference>
<evidence type="ECO:0000256" key="1">
    <source>
        <dbReference type="SAM" id="Phobius"/>
    </source>
</evidence>
<feature type="transmembrane region" description="Helical" evidence="1">
    <location>
        <begin position="84"/>
        <end position="100"/>
    </location>
</feature>